<keyword evidence="4" id="KW-1185">Reference proteome</keyword>
<feature type="transmembrane region" description="Helical" evidence="1">
    <location>
        <begin position="219"/>
        <end position="239"/>
    </location>
</feature>
<dbReference type="RefSeq" id="WP_283369720.1">
    <property type="nucleotide sequence ID" value="NZ_JASHID010000005.1"/>
</dbReference>
<keyword evidence="1" id="KW-0812">Transmembrane</keyword>
<protein>
    <submittedName>
        <fullName evidence="3">Acyltransferase</fullName>
        <ecNumber evidence="3">2.3.-.-</ecNumber>
    </submittedName>
</protein>
<feature type="transmembrane region" description="Helical" evidence="1">
    <location>
        <begin position="148"/>
        <end position="173"/>
    </location>
</feature>
<keyword evidence="3" id="KW-0808">Transferase</keyword>
<name>A0ABT6YMY4_9BACT</name>
<feature type="transmembrane region" description="Helical" evidence="1">
    <location>
        <begin position="12"/>
        <end position="30"/>
    </location>
</feature>
<evidence type="ECO:0000313" key="4">
    <source>
        <dbReference type="Proteomes" id="UP001236569"/>
    </source>
</evidence>
<accession>A0ABT6YMY4</accession>
<dbReference type="PANTHER" id="PTHR23028">
    <property type="entry name" value="ACETYLTRANSFERASE"/>
    <property type="match status" value="1"/>
</dbReference>
<proteinExistence type="predicted"/>
<dbReference type="Proteomes" id="UP001236569">
    <property type="component" value="Unassembled WGS sequence"/>
</dbReference>
<dbReference type="EMBL" id="JASHID010000005">
    <property type="protein sequence ID" value="MDI9864536.1"/>
    <property type="molecule type" value="Genomic_DNA"/>
</dbReference>
<comment type="caution">
    <text evidence="3">The sequence shown here is derived from an EMBL/GenBank/DDBJ whole genome shotgun (WGS) entry which is preliminary data.</text>
</comment>
<dbReference type="Pfam" id="PF01757">
    <property type="entry name" value="Acyl_transf_3"/>
    <property type="match status" value="1"/>
</dbReference>
<feature type="transmembrane region" description="Helical" evidence="1">
    <location>
        <begin position="280"/>
        <end position="299"/>
    </location>
</feature>
<gene>
    <name evidence="3" type="ORF">QM480_09400</name>
</gene>
<reference evidence="3 4" key="1">
    <citation type="submission" date="2023-05" db="EMBL/GenBank/DDBJ databases">
        <title>Novel species of genus Flectobacillus isolated from stream in China.</title>
        <authorList>
            <person name="Lu H."/>
        </authorList>
    </citation>
    <scope>NUCLEOTIDE SEQUENCE [LARGE SCALE GENOMIC DNA]</scope>
    <source>
        <strain evidence="3 4">DC10W</strain>
    </source>
</reference>
<keyword evidence="1" id="KW-0472">Membrane</keyword>
<organism evidence="3 4">
    <name type="scientific">Flectobacillus longus</name>
    <dbReference type="NCBI Taxonomy" id="2984207"/>
    <lineage>
        <taxon>Bacteria</taxon>
        <taxon>Pseudomonadati</taxon>
        <taxon>Bacteroidota</taxon>
        <taxon>Cytophagia</taxon>
        <taxon>Cytophagales</taxon>
        <taxon>Flectobacillaceae</taxon>
        <taxon>Flectobacillus</taxon>
    </lineage>
</organism>
<dbReference type="GO" id="GO:0016746">
    <property type="term" value="F:acyltransferase activity"/>
    <property type="evidence" value="ECO:0007669"/>
    <property type="project" value="UniProtKB-KW"/>
</dbReference>
<feature type="transmembrane region" description="Helical" evidence="1">
    <location>
        <begin position="86"/>
        <end position="104"/>
    </location>
</feature>
<feature type="transmembrane region" description="Helical" evidence="1">
    <location>
        <begin position="251"/>
        <end position="268"/>
    </location>
</feature>
<keyword evidence="3" id="KW-0012">Acyltransferase</keyword>
<keyword evidence="1" id="KW-1133">Transmembrane helix</keyword>
<feature type="transmembrane region" description="Helical" evidence="1">
    <location>
        <begin position="319"/>
        <end position="336"/>
    </location>
</feature>
<dbReference type="PANTHER" id="PTHR23028:SF131">
    <property type="entry name" value="BLR2367 PROTEIN"/>
    <property type="match status" value="1"/>
</dbReference>
<feature type="transmembrane region" description="Helical" evidence="1">
    <location>
        <begin position="42"/>
        <end position="65"/>
    </location>
</feature>
<evidence type="ECO:0000259" key="2">
    <source>
        <dbReference type="Pfam" id="PF01757"/>
    </source>
</evidence>
<dbReference type="EC" id="2.3.-.-" evidence="3"/>
<sequence>MPPKRIINSIQVLRGIAAFVVLIYHVSSYQKMHYSQAIFGDIFRIGFAGVDLFFVISGFIIYYTANGLIGKPTQFLSYWSKRSIRVFPIYWLVILSIQLLQWFLSKQLHVVHFTVEYDMNFWNTLKTYTLFPNHIAIDPVTWTLSHELYFYTLFSLLILSQRLWFLPIIVFGLSVHNSFFHPYGEPSSGFSYYNFLFSNYNIEFLLGCLICRYLEKIQLSVFMSLVVLLAALCIIGVWGYDVGDYDNFKRILVFGSSACLVLVSFLSLENAGIIKAPQSLILLGGASYVLYLIHFPTFLIMNKLPSVIGIKLDATYASIFNYMVILINVLLAILIHKKIELPLTTKLSHYFKGSNK</sequence>
<dbReference type="InterPro" id="IPR050879">
    <property type="entry name" value="Acyltransferase_3"/>
</dbReference>
<evidence type="ECO:0000256" key="1">
    <source>
        <dbReference type="SAM" id="Phobius"/>
    </source>
</evidence>
<evidence type="ECO:0000313" key="3">
    <source>
        <dbReference type="EMBL" id="MDI9864536.1"/>
    </source>
</evidence>
<feature type="domain" description="Acyltransferase 3" evidence="2">
    <location>
        <begin position="8"/>
        <end position="320"/>
    </location>
</feature>
<dbReference type="InterPro" id="IPR002656">
    <property type="entry name" value="Acyl_transf_3_dom"/>
</dbReference>